<proteinExistence type="predicted"/>
<evidence type="ECO:0000313" key="2">
    <source>
        <dbReference type="Proteomes" id="UP000887575"/>
    </source>
</evidence>
<dbReference type="AlphaFoldDB" id="A0AAF3J5J5"/>
<accession>A0AAF3J5J5</accession>
<keyword evidence="1" id="KW-0812">Transmembrane</keyword>
<feature type="transmembrane region" description="Helical" evidence="1">
    <location>
        <begin position="78"/>
        <end position="104"/>
    </location>
</feature>
<feature type="transmembrane region" description="Helical" evidence="1">
    <location>
        <begin position="33"/>
        <end position="57"/>
    </location>
</feature>
<feature type="transmembrane region" description="Helical" evidence="1">
    <location>
        <begin position="116"/>
        <end position="140"/>
    </location>
</feature>
<dbReference type="Proteomes" id="UP000887575">
    <property type="component" value="Unassembled WGS sequence"/>
</dbReference>
<dbReference type="InterPro" id="IPR019428">
    <property type="entry name" value="7TM_GPCR_serpentine_rcpt_Str"/>
</dbReference>
<reference evidence="3" key="1">
    <citation type="submission" date="2024-02" db="UniProtKB">
        <authorList>
            <consortium name="WormBaseParasite"/>
        </authorList>
    </citation>
    <scope>IDENTIFICATION</scope>
</reference>
<evidence type="ECO:0000313" key="3">
    <source>
        <dbReference type="WBParaSite" id="MBELARI_LOCUS17567"/>
    </source>
</evidence>
<dbReference type="Pfam" id="PF10326">
    <property type="entry name" value="7TM_GPCR_Str"/>
    <property type="match status" value="1"/>
</dbReference>
<keyword evidence="1" id="KW-0472">Membrane</keyword>
<keyword evidence="2" id="KW-1185">Reference proteome</keyword>
<keyword evidence="1" id="KW-1133">Transmembrane helix</keyword>
<evidence type="ECO:0000256" key="1">
    <source>
        <dbReference type="SAM" id="Phobius"/>
    </source>
</evidence>
<evidence type="ECO:0008006" key="4">
    <source>
        <dbReference type="Google" id="ProtNLM"/>
    </source>
</evidence>
<dbReference type="WBParaSite" id="MBELARI_LOCUS17567">
    <property type="protein sequence ID" value="MBELARI_LOCUS17567"/>
    <property type="gene ID" value="MBELARI_LOCUS17567"/>
</dbReference>
<protein>
    <recommendedName>
        <fullName evidence="4">G protein-coupled receptor</fullName>
    </recommendedName>
</protein>
<organism evidence="2 3">
    <name type="scientific">Mesorhabditis belari</name>
    <dbReference type="NCBI Taxonomy" id="2138241"/>
    <lineage>
        <taxon>Eukaryota</taxon>
        <taxon>Metazoa</taxon>
        <taxon>Ecdysozoa</taxon>
        <taxon>Nematoda</taxon>
        <taxon>Chromadorea</taxon>
        <taxon>Rhabditida</taxon>
        <taxon>Rhabditina</taxon>
        <taxon>Rhabditomorpha</taxon>
        <taxon>Rhabditoidea</taxon>
        <taxon>Rhabditidae</taxon>
        <taxon>Mesorhabditinae</taxon>
        <taxon>Mesorhabditis</taxon>
    </lineage>
</organism>
<sequence>MEAIGKYKYIEFYATRNDTIWLSMDIKEMNAQIFGGIVVFGLLAIYLVNLGSALVLFQQLRRQQAQMSESTYKSHTSVLYMLVSQNMYPFLVMMLPVCYTIFAFASDSSFLLASSFYKHVASCGLMIYPAMSCLVSILVMKPYREYVKRKLYGWKVRSVVTTEGNSKQGNLW</sequence>
<dbReference type="SUPFAM" id="SSF81321">
    <property type="entry name" value="Family A G protein-coupled receptor-like"/>
    <property type="match status" value="1"/>
</dbReference>
<name>A0AAF3J5J5_9BILA</name>